<comment type="similarity">
    <text evidence="4">Belongs to the trans-sulfuration enzymes family.</text>
</comment>
<dbReference type="InterPro" id="IPR000277">
    <property type="entry name" value="Cys/Met-Metab_PyrdxlP-dep_enz"/>
</dbReference>
<dbReference type="PANTHER" id="PTHR11808">
    <property type="entry name" value="TRANS-SULFURATION ENZYME FAMILY MEMBER"/>
    <property type="match status" value="1"/>
</dbReference>
<dbReference type="GO" id="GO:0019346">
    <property type="term" value="P:transsulfuration"/>
    <property type="evidence" value="ECO:0007669"/>
    <property type="project" value="InterPro"/>
</dbReference>
<dbReference type="PIRSF" id="PIRSF001434">
    <property type="entry name" value="CGS"/>
    <property type="match status" value="1"/>
</dbReference>
<dbReference type="GO" id="GO:0016846">
    <property type="term" value="F:carbon-sulfur lyase activity"/>
    <property type="evidence" value="ECO:0007669"/>
    <property type="project" value="TreeGrafter"/>
</dbReference>
<name>A0A1H7VYX2_AQUAM</name>
<proteinExistence type="inferred from homology"/>
<dbReference type="Gene3D" id="3.90.1150.10">
    <property type="entry name" value="Aspartate Aminotransferase, domain 1"/>
    <property type="match status" value="1"/>
</dbReference>
<dbReference type="GO" id="GO:0009086">
    <property type="term" value="P:methionine biosynthetic process"/>
    <property type="evidence" value="ECO:0007669"/>
    <property type="project" value="UniProtKB-ARBA"/>
</dbReference>
<evidence type="ECO:0000256" key="1">
    <source>
        <dbReference type="ARBA" id="ARBA00001933"/>
    </source>
</evidence>
<dbReference type="SUPFAM" id="SSF53383">
    <property type="entry name" value="PLP-dependent transferases"/>
    <property type="match status" value="1"/>
</dbReference>
<gene>
    <name evidence="5" type="ORF">SAMN04487910_4254</name>
</gene>
<comment type="cofactor">
    <cofactor evidence="1 4">
        <name>pyridoxal 5'-phosphate</name>
        <dbReference type="ChEBI" id="CHEBI:597326"/>
    </cofactor>
</comment>
<keyword evidence="2 3" id="KW-0663">Pyridoxal phosphate</keyword>
<feature type="modified residue" description="N6-(pyridoxal phosphate)lysine" evidence="3">
    <location>
        <position position="230"/>
    </location>
</feature>
<dbReference type="GO" id="GO:0005737">
    <property type="term" value="C:cytoplasm"/>
    <property type="evidence" value="ECO:0007669"/>
    <property type="project" value="TreeGrafter"/>
</dbReference>
<reference evidence="5 6" key="1">
    <citation type="submission" date="2016-10" db="EMBL/GenBank/DDBJ databases">
        <authorList>
            <person name="de Groot N.N."/>
        </authorList>
    </citation>
    <scope>NUCLEOTIDE SEQUENCE [LARGE SCALE GENOMIC DNA]</scope>
    <source>
        <strain evidence="5 6">DSM 25232</strain>
    </source>
</reference>
<dbReference type="Gene3D" id="3.40.640.10">
    <property type="entry name" value="Type I PLP-dependent aspartate aminotransferase-like (Major domain)"/>
    <property type="match status" value="1"/>
</dbReference>
<protein>
    <submittedName>
        <fullName evidence="5">Methionine-gamma-lyase</fullName>
    </submittedName>
</protein>
<dbReference type="PROSITE" id="PS00868">
    <property type="entry name" value="CYS_MET_METAB_PP"/>
    <property type="match status" value="1"/>
</dbReference>
<dbReference type="InterPro" id="IPR015424">
    <property type="entry name" value="PyrdxlP-dep_Trfase"/>
</dbReference>
<keyword evidence="6" id="KW-1185">Reference proteome</keyword>
<dbReference type="Proteomes" id="UP000198521">
    <property type="component" value="Unassembled WGS sequence"/>
</dbReference>
<evidence type="ECO:0000256" key="3">
    <source>
        <dbReference type="PIRSR" id="PIRSR001434-2"/>
    </source>
</evidence>
<dbReference type="NCBIfam" id="NF005455">
    <property type="entry name" value="PRK07049.1"/>
    <property type="match status" value="1"/>
</dbReference>
<dbReference type="InterPro" id="IPR054542">
    <property type="entry name" value="Cys_met_metab_PP"/>
</dbReference>
<dbReference type="PANTHER" id="PTHR11808:SF86">
    <property type="entry name" value="METHIONINE GAMMA-LYASE"/>
    <property type="match status" value="1"/>
</dbReference>
<evidence type="ECO:0000313" key="6">
    <source>
        <dbReference type="Proteomes" id="UP000198521"/>
    </source>
</evidence>
<dbReference type="FunFam" id="3.40.640.10:FF:000046">
    <property type="entry name" value="Cystathionine gamma-lyase"/>
    <property type="match status" value="1"/>
</dbReference>
<dbReference type="GO" id="GO:0030170">
    <property type="term" value="F:pyridoxal phosphate binding"/>
    <property type="evidence" value="ECO:0007669"/>
    <property type="project" value="InterPro"/>
</dbReference>
<dbReference type="CDD" id="cd00614">
    <property type="entry name" value="CGS_like"/>
    <property type="match status" value="1"/>
</dbReference>
<keyword evidence="5" id="KW-0456">Lyase</keyword>
<evidence type="ECO:0000313" key="5">
    <source>
        <dbReference type="EMBL" id="SEM13988.1"/>
    </source>
</evidence>
<dbReference type="AlphaFoldDB" id="A0A1H7VYX2"/>
<sequence>MKDHNFNPESLMMTYGYKPELSEGAIKCPIFQTSTFVFKTAEEGKAFFELAYGLREKSEKEELGLIYSRINNPNLEILENRLCLWDKADDCAVFESGMSAISTVLLEFLKPGDLLVYSNPVYGGTDHFIHHFLDKIGVDTIGVMPNQTIEEVEEMIEASGKSDKLAMIYLETPANPTNDIVDIEKFSQIAVKYSSEERKTLVAVDNTYMGPLWQHPLQCGADLVLYSATKYIGGHSDLIAGAVLGNAELMIRVKTLRTFLGNMVSPHTAWLLLRSLETLKVRMDQQTQNAQLVADYLEKHPKIEKVHYLGLLEEGTESYEIYKKQCSAPGAMVSFDIVGGEKEAFMFLNNLKLMKLAVSLGGTESLSEHPKTMTHAGVDEAQRQQMNITDQLVRLSIGVESAKDLIWDLEQALEKVDIANALEVETV</sequence>
<dbReference type="InterPro" id="IPR015422">
    <property type="entry name" value="PyrdxlP-dep_Trfase_small"/>
</dbReference>
<dbReference type="OrthoDB" id="9803729at2"/>
<dbReference type="Pfam" id="PF01053">
    <property type="entry name" value="Cys_Met_Meta_PP"/>
    <property type="match status" value="1"/>
</dbReference>
<dbReference type="InterPro" id="IPR015421">
    <property type="entry name" value="PyrdxlP-dep_Trfase_major"/>
</dbReference>
<dbReference type="FunFam" id="3.90.1150.10:FF:000033">
    <property type="entry name" value="Cystathionine gamma-synthase"/>
    <property type="match status" value="1"/>
</dbReference>
<dbReference type="EMBL" id="FOAB01000009">
    <property type="protein sequence ID" value="SEM13988.1"/>
    <property type="molecule type" value="Genomic_DNA"/>
</dbReference>
<dbReference type="RefSeq" id="WP_091412113.1">
    <property type="nucleotide sequence ID" value="NZ_FOAB01000009.1"/>
</dbReference>
<organism evidence="5 6">
    <name type="scientific">Aquimarina amphilecti</name>
    <dbReference type="NCBI Taxonomy" id="1038014"/>
    <lineage>
        <taxon>Bacteria</taxon>
        <taxon>Pseudomonadati</taxon>
        <taxon>Bacteroidota</taxon>
        <taxon>Flavobacteriia</taxon>
        <taxon>Flavobacteriales</taxon>
        <taxon>Flavobacteriaceae</taxon>
        <taxon>Aquimarina</taxon>
    </lineage>
</organism>
<evidence type="ECO:0000256" key="4">
    <source>
        <dbReference type="RuleBase" id="RU362118"/>
    </source>
</evidence>
<evidence type="ECO:0000256" key="2">
    <source>
        <dbReference type="ARBA" id="ARBA00022898"/>
    </source>
</evidence>
<accession>A0A1H7VYX2</accession>
<dbReference type="STRING" id="1038014.SAMN04487910_4254"/>